<reference evidence="1 2" key="1">
    <citation type="journal article" date="2012" name="J. Bacteriol.">
        <title>Complete Genome Sequence of the Hyperthermophilic Archaeon Thermococcus sp. Strain CL1, Isolated from a Paralvinella sp. Polychaete Worm Collected from a Hydrothermal Vent.</title>
        <authorList>
            <person name="Jung J.H."/>
            <person name="Holden J.F."/>
            <person name="Seo D.H."/>
            <person name="Park K.H."/>
            <person name="Shin H."/>
            <person name="Ryu S."/>
            <person name="Lee J.H."/>
            <person name="Park C.S."/>
        </authorList>
    </citation>
    <scope>NUCLEOTIDE SEQUENCE [LARGE SCALE GENOMIC DNA]</scope>
    <source>
        <strain evidence="2">DSM 27260 / KACC 17922 / CL1</strain>
    </source>
</reference>
<protein>
    <recommendedName>
        <fullName evidence="3">HEPN domain-containing protein</fullName>
    </recommendedName>
</protein>
<accession>I3ZT53</accession>
<organism evidence="1 2">
    <name type="scientific">Thermococcus cleftensis (strain DSM 27260 / KACC 17922 / CL1)</name>
    <dbReference type="NCBI Taxonomy" id="163003"/>
    <lineage>
        <taxon>Archaea</taxon>
        <taxon>Methanobacteriati</taxon>
        <taxon>Methanobacteriota</taxon>
        <taxon>Thermococci</taxon>
        <taxon>Thermococcales</taxon>
        <taxon>Thermococcaceae</taxon>
        <taxon>Thermococcus</taxon>
    </lineage>
</organism>
<sequence length="107" mass="12219">MERELLDKVWAYLERGNYYLSEGRFEMAHMALMDALYTLGAYLVYRDTGMLLPAGGLEGMLGSRYPEVYEVIRRYGGITDPDEETVTALREELKTLLGMMTLPSPEL</sequence>
<dbReference type="AlphaFoldDB" id="I3ZT53"/>
<evidence type="ECO:0000313" key="1">
    <source>
        <dbReference type="EMBL" id="AFL94887.1"/>
    </source>
</evidence>
<dbReference type="Proteomes" id="UP000006064">
    <property type="component" value="Chromosome"/>
</dbReference>
<proteinExistence type="predicted"/>
<dbReference type="OrthoDB" id="99614at2157"/>
<dbReference type="EMBL" id="CP003651">
    <property type="protein sequence ID" value="AFL94887.1"/>
    <property type="molecule type" value="Genomic_DNA"/>
</dbReference>
<dbReference type="GeneID" id="13038374"/>
<evidence type="ECO:0008006" key="3">
    <source>
        <dbReference type="Google" id="ProtNLM"/>
    </source>
</evidence>
<evidence type="ECO:0000313" key="2">
    <source>
        <dbReference type="Proteomes" id="UP000006064"/>
    </source>
</evidence>
<gene>
    <name evidence="1" type="ORF">CL1_0682</name>
</gene>
<dbReference type="RefSeq" id="WP_014788523.1">
    <property type="nucleotide sequence ID" value="NC_018015.1"/>
</dbReference>
<dbReference type="HOGENOM" id="CLU_2204246_0_0_2"/>
<name>I3ZT53_THECF</name>
<keyword evidence="2" id="KW-1185">Reference proteome</keyword>
<dbReference type="KEGG" id="thm:CL1_0682"/>